<reference evidence="1 2" key="1">
    <citation type="journal article" date="2019" name="Microbiol. Resour. Announc.">
        <title>Draft Genome Sequence of Comamonas testosteroni TA441, a Bacterium That Has a Cryptic Phenol Degradation Gene Cluster.</title>
        <authorList>
            <person name="Arai H."/>
            <person name="Ishii M."/>
        </authorList>
    </citation>
    <scope>NUCLEOTIDE SEQUENCE [LARGE SCALE GENOMIC DNA]</scope>
    <source>
        <strain evidence="1 2">TA441</strain>
    </source>
</reference>
<dbReference type="AlphaFoldDB" id="A0A5A7MM33"/>
<gene>
    <name evidence="1" type="ORF">CTTA_5064</name>
</gene>
<name>A0A5A7MM33_COMTE</name>
<evidence type="ECO:0000313" key="1">
    <source>
        <dbReference type="EMBL" id="GEQ78059.1"/>
    </source>
</evidence>
<comment type="caution">
    <text evidence="1">The sequence shown here is derived from an EMBL/GenBank/DDBJ whole genome shotgun (WGS) entry which is preliminary data.</text>
</comment>
<evidence type="ECO:0000313" key="2">
    <source>
        <dbReference type="Proteomes" id="UP000323105"/>
    </source>
</evidence>
<organism evidence="1 2">
    <name type="scientific">Comamonas testosteroni</name>
    <name type="common">Pseudomonas testosteroni</name>
    <dbReference type="NCBI Taxonomy" id="285"/>
    <lineage>
        <taxon>Bacteria</taxon>
        <taxon>Pseudomonadati</taxon>
        <taxon>Pseudomonadota</taxon>
        <taxon>Betaproteobacteria</taxon>
        <taxon>Burkholderiales</taxon>
        <taxon>Comamonadaceae</taxon>
        <taxon>Comamonas</taxon>
    </lineage>
</organism>
<proteinExistence type="predicted"/>
<accession>A0A5A7MM33</accession>
<protein>
    <submittedName>
        <fullName evidence="1">Uncharacterized protein</fullName>
    </submittedName>
</protein>
<dbReference type="EMBL" id="BKBW01000023">
    <property type="protein sequence ID" value="GEQ78059.1"/>
    <property type="molecule type" value="Genomic_DNA"/>
</dbReference>
<sequence length="232" mass="25884">MMSSDPTKPTLIERMTSASNSSDLAVSLDFRGDADFLIASGMQPAKLGRLVYQLMAEWDSRLKPRMLTAADIERVAEGMPRLAKKTRDRRGERVTEVLDIAGAQAAAAQWQVQTRREILAKLPSFIKLTDQHAGFTPWVLAQGIEEGLAKLSDVLLWWCDRRCHECGGTNLARGKTCKVCHGFGTREVPHGVEGLKISEHIAHHVDRSRQLTKSNLQCMKRYKEFAAGKKVV</sequence>
<dbReference type="Proteomes" id="UP000323105">
    <property type="component" value="Unassembled WGS sequence"/>
</dbReference>